<evidence type="ECO:0000313" key="3">
    <source>
        <dbReference type="Proteomes" id="UP001597183"/>
    </source>
</evidence>
<gene>
    <name evidence="2" type="ORF">ACFQ5G_50695</name>
</gene>
<keyword evidence="3" id="KW-1185">Reference proteome</keyword>
<proteinExistence type="predicted"/>
<name>A0ABW4ATV7_9ACTN</name>
<evidence type="ECO:0000313" key="2">
    <source>
        <dbReference type="EMBL" id="MFD1373650.1"/>
    </source>
</evidence>
<organism evidence="2 3">
    <name type="scientific">Actinoplanes sichuanensis</name>
    <dbReference type="NCBI Taxonomy" id="512349"/>
    <lineage>
        <taxon>Bacteria</taxon>
        <taxon>Bacillati</taxon>
        <taxon>Actinomycetota</taxon>
        <taxon>Actinomycetes</taxon>
        <taxon>Micromonosporales</taxon>
        <taxon>Micromonosporaceae</taxon>
        <taxon>Actinoplanes</taxon>
    </lineage>
</organism>
<protein>
    <recommendedName>
        <fullName evidence="4">Fibronectin type-III domain-containing protein</fullName>
    </recommendedName>
</protein>
<feature type="chain" id="PRO_5046047327" description="Fibronectin type-III domain-containing protein" evidence="1">
    <location>
        <begin position="28"/>
        <end position="250"/>
    </location>
</feature>
<sequence>MKMSRLVAALGVALAGTTLVAPQSAYAATASAPGALKGIAAVRGTQAPNNAALLGEKTYVQWRSQADATRYRVSVVEGTKTTESVVPADVAAGQMMGLTIATPDKCASYRITVTPENANGAGKPQSSWIGSLMPSMVVKAKAVRGTDPATATFSYDWPQWRGMSGSPKIGIRWPDHIMPVSVAMTPTLIRMADNRVVTSTPTATYTANGRSLKYTGLDPKSAYVLKVSTANDRWGGCTRSDGKILLKAGK</sequence>
<comment type="caution">
    <text evidence="2">The sequence shown here is derived from an EMBL/GenBank/DDBJ whole genome shotgun (WGS) entry which is preliminary data.</text>
</comment>
<reference evidence="3" key="1">
    <citation type="journal article" date="2019" name="Int. J. Syst. Evol. Microbiol.">
        <title>The Global Catalogue of Microorganisms (GCM) 10K type strain sequencing project: providing services to taxonomists for standard genome sequencing and annotation.</title>
        <authorList>
            <consortium name="The Broad Institute Genomics Platform"/>
            <consortium name="The Broad Institute Genome Sequencing Center for Infectious Disease"/>
            <person name="Wu L."/>
            <person name="Ma J."/>
        </authorList>
    </citation>
    <scope>NUCLEOTIDE SEQUENCE [LARGE SCALE GENOMIC DNA]</scope>
    <source>
        <strain evidence="3">CCM 7526</strain>
    </source>
</reference>
<accession>A0ABW4ATV7</accession>
<evidence type="ECO:0008006" key="4">
    <source>
        <dbReference type="Google" id="ProtNLM"/>
    </source>
</evidence>
<evidence type="ECO:0000256" key="1">
    <source>
        <dbReference type="SAM" id="SignalP"/>
    </source>
</evidence>
<feature type="signal peptide" evidence="1">
    <location>
        <begin position="1"/>
        <end position="27"/>
    </location>
</feature>
<dbReference type="RefSeq" id="WP_317796615.1">
    <property type="nucleotide sequence ID" value="NZ_AP028461.1"/>
</dbReference>
<dbReference type="EMBL" id="JBHTMK010000070">
    <property type="protein sequence ID" value="MFD1373650.1"/>
    <property type="molecule type" value="Genomic_DNA"/>
</dbReference>
<keyword evidence="1" id="KW-0732">Signal</keyword>
<dbReference type="Proteomes" id="UP001597183">
    <property type="component" value="Unassembled WGS sequence"/>
</dbReference>